<feature type="transmembrane region" description="Helical" evidence="14">
    <location>
        <begin position="309"/>
        <end position="333"/>
    </location>
</feature>
<comment type="pathway">
    <text evidence="2">Protein modification; protein glycosylation.</text>
</comment>
<protein>
    <recommendedName>
        <fullName evidence="5 14">Dol-P-Glc:Glc(2)Man(9)GlcNAc(2)-PP-Dol alpha-1,2-glucosyltransferase</fullName>
        <ecNumber evidence="4 14">2.4.1.256</ecNumber>
    </recommendedName>
</protein>
<keyword evidence="11 14" id="KW-0472">Membrane</keyword>
<evidence type="ECO:0000256" key="5">
    <source>
        <dbReference type="ARBA" id="ARBA00018512"/>
    </source>
</evidence>
<dbReference type="AlphaFoldDB" id="A0AAW0YIM5"/>
<feature type="transmembrane region" description="Helical" evidence="14">
    <location>
        <begin position="152"/>
        <end position="177"/>
    </location>
</feature>
<keyword evidence="8 14" id="KW-0812">Transmembrane</keyword>
<evidence type="ECO:0000256" key="12">
    <source>
        <dbReference type="ARBA" id="ARBA00044727"/>
    </source>
</evidence>
<evidence type="ECO:0000256" key="1">
    <source>
        <dbReference type="ARBA" id="ARBA00004477"/>
    </source>
</evidence>
<feature type="transmembrane region" description="Helical" evidence="14">
    <location>
        <begin position="12"/>
        <end position="31"/>
    </location>
</feature>
<feature type="transmembrane region" description="Helical" evidence="14">
    <location>
        <begin position="184"/>
        <end position="204"/>
    </location>
</feature>
<feature type="transmembrane region" description="Helical" evidence="14">
    <location>
        <begin position="124"/>
        <end position="146"/>
    </location>
</feature>
<keyword evidence="6 14" id="KW-0328">Glycosyltransferase</keyword>
<evidence type="ECO:0000256" key="4">
    <source>
        <dbReference type="ARBA" id="ARBA00011967"/>
    </source>
</evidence>
<proteinExistence type="inferred from homology"/>
<gene>
    <name evidence="15" type="ORF">OTU49_009469</name>
</gene>
<dbReference type="EMBL" id="JARKIK010000005">
    <property type="protein sequence ID" value="KAK8751609.1"/>
    <property type="molecule type" value="Genomic_DNA"/>
</dbReference>
<dbReference type="InterPro" id="IPR016900">
    <property type="entry name" value="Alg10"/>
</dbReference>
<organism evidence="15 16">
    <name type="scientific">Cherax quadricarinatus</name>
    <name type="common">Australian red claw crayfish</name>
    <dbReference type="NCBI Taxonomy" id="27406"/>
    <lineage>
        <taxon>Eukaryota</taxon>
        <taxon>Metazoa</taxon>
        <taxon>Ecdysozoa</taxon>
        <taxon>Arthropoda</taxon>
        <taxon>Crustacea</taxon>
        <taxon>Multicrustacea</taxon>
        <taxon>Malacostraca</taxon>
        <taxon>Eumalacostraca</taxon>
        <taxon>Eucarida</taxon>
        <taxon>Decapoda</taxon>
        <taxon>Pleocyemata</taxon>
        <taxon>Astacidea</taxon>
        <taxon>Parastacoidea</taxon>
        <taxon>Parastacidae</taxon>
        <taxon>Cherax</taxon>
    </lineage>
</organism>
<dbReference type="EC" id="2.4.1.256" evidence="4 14"/>
<feature type="transmembrane region" description="Helical" evidence="14">
    <location>
        <begin position="354"/>
        <end position="374"/>
    </location>
</feature>
<accession>A0AAW0YIM5</accession>
<evidence type="ECO:0000256" key="13">
    <source>
        <dbReference type="ARBA" id="ARBA00048064"/>
    </source>
</evidence>
<keyword evidence="7" id="KW-0808">Transferase</keyword>
<evidence type="ECO:0000313" key="16">
    <source>
        <dbReference type="Proteomes" id="UP001445076"/>
    </source>
</evidence>
<dbReference type="Proteomes" id="UP001445076">
    <property type="component" value="Unassembled WGS sequence"/>
</dbReference>
<dbReference type="PIRSF" id="PIRSF028810">
    <property type="entry name" value="Alpha1_2_glucosyltferase_Alg10"/>
    <property type="match status" value="1"/>
</dbReference>
<sequence>MGTPQPSFIFPLVILTFTAVSYVFFVVVYTVQPTPFIDEIFHIPQAQKYCEGSFLEWDPKITTLPGLYLFSIGLNGPVSWVLGHQLCDVFSLRITNLVAAAFMLFTLHKLLIHLHKDKIDSWKLMLSGLNLALLPVLYWFSFLYYTDVLSTLVVLVMILLHHHHAPTAAAAMGVVAVMMRQTNIIWVGFLCILMASDILGARLLKVPINTFADTKALMKKLKKTAAKPYRLAEVLVDVMADCFSYGLVLACFLVFVMYNGSIVVGDRSAHEATVHLPQLGYFFLFFIIFSLPYAPSHVRPFIKLCRRHLALAVAVLVVSVMVVHSNTLVHPYLLADNRHLTFYLWNKLYGRFSVIRYLMVPVYMFGAYMVHTFIQHRSFVFKALFVACLAASVVPHKLLEFRYFIIPFLLARMQNVSRNWWQLWIETLYFLLINTLTLYLFVSKTFMWDDSPELQRIIW</sequence>
<feature type="transmembrane region" description="Helical" evidence="14">
    <location>
        <begin position="420"/>
        <end position="442"/>
    </location>
</feature>
<feature type="transmembrane region" description="Helical" evidence="14">
    <location>
        <begin position="243"/>
        <end position="264"/>
    </location>
</feature>
<evidence type="ECO:0000256" key="9">
    <source>
        <dbReference type="ARBA" id="ARBA00022824"/>
    </source>
</evidence>
<comment type="catalytic activity">
    <reaction evidence="13">
        <text>an alpha-D-Glc-(1-&gt;3)-alpha-D-Glc-(1-&gt;3)-alpha-D-Man-(1-&gt;2)-alpha-D-Man-(1-&gt;2)-alpha-D-Man-(1-&gt;3)-[alpha-D-Man-(1-&gt;2)-alpha-D-Man-(1-&gt;3)-[alpha-D-Man-(1-&gt;2)-alpha-D-Man-(1-&gt;6)]-alpha-D-Man-(1-&gt;6)]-beta-D-Man-(1-&gt;4)-beta-D-GlcNAc-(1-&gt;4)-alpha-D-GlcNAc-diphospho-di-trans,poly-cis-dolichol + a di-trans,poly-cis-dolichyl beta-D-glucosyl phosphate = a alpha-D-Glc-(1-&gt;2)-alpha-D-Glc-(1-&gt;3)-alpha-D-Glc-(1-&gt;3)-alpha-D-Man-(1-&gt;2)-alpha-D-Man-(1-&gt;2)-alpha-D-Man-(1-&gt;3)-[alpha-D-Man-(1-&gt;2)-alpha-D-Man-(1-&gt;3)-[alpha-D-Man-(1-&gt;2)-alpha-D-Man-(1-&gt;6)]-alpha-D-Man-(1-&gt;6)]-beta-D-Man-(1-&gt;4)-beta-D-GlcNAc-(1-&gt;4)-alpha-D-GlcNAc-diphospho-di-trans,poly-cis-dolichol + a di-trans,poly-cis-dolichyl phosphate + H(+)</text>
        <dbReference type="Rhea" id="RHEA:29543"/>
        <dbReference type="Rhea" id="RHEA-COMP:19498"/>
        <dbReference type="Rhea" id="RHEA-COMP:19502"/>
        <dbReference type="Rhea" id="RHEA-COMP:19512"/>
        <dbReference type="Rhea" id="RHEA-COMP:19522"/>
        <dbReference type="ChEBI" id="CHEBI:15378"/>
        <dbReference type="ChEBI" id="CHEBI:57525"/>
        <dbReference type="ChEBI" id="CHEBI:57683"/>
        <dbReference type="ChEBI" id="CHEBI:132522"/>
        <dbReference type="ChEBI" id="CHEBI:132523"/>
        <dbReference type="EC" id="2.4.1.256"/>
    </reaction>
    <physiologicalReaction direction="left-to-right" evidence="13">
        <dbReference type="Rhea" id="RHEA:29544"/>
    </physiologicalReaction>
</comment>
<evidence type="ECO:0000256" key="7">
    <source>
        <dbReference type="ARBA" id="ARBA00022679"/>
    </source>
</evidence>
<keyword evidence="16" id="KW-1185">Reference proteome</keyword>
<comment type="similarity">
    <text evidence="3 14">Belongs to the ALG10 glucosyltransferase family.</text>
</comment>
<dbReference type="GO" id="GO:0005789">
    <property type="term" value="C:endoplasmic reticulum membrane"/>
    <property type="evidence" value="ECO:0007669"/>
    <property type="project" value="UniProtKB-SubCell"/>
</dbReference>
<dbReference type="PANTHER" id="PTHR12989">
    <property type="entry name" value="ALPHA-1,2-GLUCOSYLTRANSFERASE ALG10"/>
    <property type="match status" value="1"/>
</dbReference>
<comment type="caution">
    <text evidence="15">The sequence shown here is derived from an EMBL/GenBank/DDBJ whole genome shotgun (WGS) entry which is preliminary data.</text>
</comment>
<evidence type="ECO:0000256" key="11">
    <source>
        <dbReference type="ARBA" id="ARBA00023136"/>
    </source>
</evidence>
<evidence type="ECO:0000256" key="3">
    <source>
        <dbReference type="ARBA" id="ARBA00010600"/>
    </source>
</evidence>
<keyword evidence="9" id="KW-0256">Endoplasmic reticulum</keyword>
<keyword evidence="10 14" id="KW-1133">Transmembrane helix</keyword>
<comment type="subcellular location">
    <subcellularLocation>
        <location evidence="1">Endoplasmic reticulum membrane</location>
        <topology evidence="1">Multi-pass membrane protein</topology>
    </subcellularLocation>
</comment>
<reference evidence="15 16" key="1">
    <citation type="journal article" date="2024" name="BMC Genomics">
        <title>Genome assembly of redclaw crayfish (Cherax quadricarinatus) provides insights into its immune adaptation and hypoxia tolerance.</title>
        <authorList>
            <person name="Liu Z."/>
            <person name="Zheng J."/>
            <person name="Li H."/>
            <person name="Fang K."/>
            <person name="Wang S."/>
            <person name="He J."/>
            <person name="Zhou D."/>
            <person name="Weng S."/>
            <person name="Chi M."/>
            <person name="Gu Z."/>
            <person name="He J."/>
            <person name="Li F."/>
            <person name="Wang M."/>
        </authorList>
    </citation>
    <scope>NUCLEOTIDE SEQUENCE [LARGE SCALE GENOMIC DNA]</scope>
    <source>
        <strain evidence="15">ZL_2023a</strain>
    </source>
</reference>
<name>A0AAW0YIM5_CHEQU</name>
<dbReference type="GO" id="GO:0106073">
    <property type="term" value="F:dolichyl pyrophosphate Glc2Man9GlcNAc2 alpha-1,2-glucosyltransferase activity"/>
    <property type="evidence" value="ECO:0007669"/>
    <property type="project" value="UniProtKB-UniRule"/>
</dbReference>
<feature type="transmembrane region" description="Helical" evidence="14">
    <location>
        <begin position="276"/>
        <end position="294"/>
    </location>
</feature>
<dbReference type="GO" id="GO:0006488">
    <property type="term" value="P:dolichol-linked oligosaccharide biosynthetic process"/>
    <property type="evidence" value="ECO:0007669"/>
    <property type="project" value="UniProtKB-UniRule"/>
</dbReference>
<evidence type="ECO:0000313" key="15">
    <source>
        <dbReference type="EMBL" id="KAK8751609.1"/>
    </source>
</evidence>
<comment type="function">
    <text evidence="12">Dol-P-Glc:Glc(2)Man(9)GlcNAc(2)-PP-Dol alpha-1,2-glucosyltransferase that operates in the biosynthetic pathway of dolichol-linked oligosaccharides, the glycan precursors employed in protein asparagine (N)-glycosylation. The assembly of dolichol-linked oligosaccharides begins on the cytosolic side of the endoplasmic reticulum membrane and finishes in its lumen. The sequential addition of sugars to dolichol pyrophosphate produces dolichol-linked oligosaccharides containing fourteen sugars, including two GlcNAcs, nine mannoses and three glucoses. Once assembled, the oligosaccharide is transferred from the lipid to nascent proteins by oligosaccharyltransferases. In the lumen of the endoplasmic reticulum, adds the third and last glucose residue from dolichyl phosphate glucose (Dol-P-Glc) onto the lipid-linked oligosaccharide intermediate Glc(2)Man(9)GlcNAc(2)-PP-Dol to produce Glc(3)Man(9)GlcNAc(2)-PP-Dol.</text>
</comment>
<feature type="transmembrane region" description="Helical" evidence="14">
    <location>
        <begin position="380"/>
        <end position="399"/>
    </location>
</feature>
<dbReference type="PANTHER" id="PTHR12989:SF10">
    <property type="entry name" value="DOL-P-GLC:GLC(2)MAN(9)GLCNAC(2)-PP-DOL ALPHA-1,2-GLUCOSYLTRANSFERASE-RELATED"/>
    <property type="match status" value="1"/>
</dbReference>
<evidence type="ECO:0000256" key="10">
    <source>
        <dbReference type="ARBA" id="ARBA00022989"/>
    </source>
</evidence>
<dbReference type="Pfam" id="PF04922">
    <property type="entry name" value="DIE2_ALG10"/>
    <property type="match status" value="1"/>
</dbReference>
<evidence type="ECO:0000256" key="2">
    <source>
        <dbReference type="ARBA" id="ARBA00004922"/>
    </source>
</evidence>
<evidence type="ECO:0000256" key="14">
    <source>
        <dbReference type="PIRNR" id="PIRNR028810"/>
    </source>
</evidence>
<evidence type="ECO:0000256" key="8">
    <source>
        <dbReference type="ARBA" id="ARBA00022692"/>
    </source>
</evidence>
<feature type="transmembrane region" description="Helical" evidence="14">
    <location>
        <begin position="90"/>
        <end position="112"/>
    </location>
</feature>
<evidence type="ECO:0000256" key="6">
    <source>
        <dbReference type="ARBA" id="ARBA00022676"/>
    </source>
</evidence>